<name>A0A165GH12_9APHY</name>
<dbReference type="AlphaFoldDB" id="A0A165GH12"/>
<dbReference type="InParanoid" id="A0A165GH12"/>
<dbReference type="STRING" id="1314785.A0A165GH12"/>
<dbReference type="GeneID" id="63829114"/>
<protein>
    <submittedName>
        <fullName evidence="1">Uncharacterized protein</fullName>
    </submittedName>
</protein>
<sequence length="98" mass="11259">MEAILDDKGLLPWIKGKKKKPEIQIVGDPEEIQVREDEIKEWEKKDHSARTIITINLGNNQIEQRGQSGIDSLIRRLYCTYAGEGDNIGKHMKELCKI</sequence>
<evidence type="ECO:0000313" key="1">
    <source>
        <dbReference type="EMBL" id="KZT10335.1"/>
    </source>
</evidence>
<dbReference type="Proteomes" id="UP000076871">
    <property type="component" value="Unassembled WGS sequence"/>
</dbReference>
<accession>A0A165GH12</accession>
<proteinExistence type="predicted"/>
<keyword evidence="2" id="KW-1185">Reference proteome</keyword>
<gene>
    <name evidence="1" type="ORF">LAESUDRAFT_755839</name>
</gene>
<dbReference type="RefSeq" id="XP_040768075.1">
    <property type="nucleotide sequence ID" value="XM_040912086.1"/>
</dbReference>
<organism evidence="1 2">
    <name type="scientific">Laetiporus sulphureus 93-53</name>
    <dbReference type="NCBI Taxonomy" id="1314785"/>
    <lineage>
        <taxon>Eukaryota</taxon>
        <taxon>Fungi</taxon>
        <taxon>Dikarya</taxon>
        <taxon>Basidiomycota</taxon>
        <taxon>Agaricomycotina</taxon>
        <taxon>Agaricomycetes</taxon>
        <taxon>Polyporales</taxon>
        <taxon>Laetiporus</taxon>
    </lineage>
</organism>
<reference evidence="1 2" key="1">
    <citation type="journal article" date="2016" name="Mol. Biol. Evol.">
        <title>Comparative Genomics of Early-Diverging Mushroom-Forming Fungi Provides Insights into the Origins of Lignocellulose Decay Capabilities.</title>
        <authorList>
            <person name="Nagy L.G."/>
            <person name="Riley R."/>
            <person name="Tritt A."/>
            <person name="Adam C."/>
            <person name="Daum C."/>
            <person name="Floudas D."/>
            <person name="Sun H."/>
            <person name="Yadav J.S."/>
            <person name="Pangilinan J."/>
            <person name="Larsson K.H."/>
            <person name="Matsuura K."/>
            <person name="Barry K."/>
            <person name="Labutti K."/>
            <person name="Kuo R."/>
            <person name="Ohm R.A."/>
            <person name="Bhattacharya S.S."/>
            <person name="Shirouzu T."/>
            <person name="Yoshinaga Y."/>
            <person name="Martin F.M."/>
            <person name="Grigoriev I.V."/>
            <person name="Hibbett D.S."/>
        </authorList>
    </citation>
    <scope>NUCLEOTIDE SEQUENCE [LARGE SCALE GENOMIC DNA]</scope>
    <source>
        <strain evidence="1 2">93-53</strain>
    </source>
</reference>
<dbReference type="EMBL" id="KV427609">
    <property type="protein sequence ID" value="KZT10335.1"/>
    <property type="molecule type" value="Genomic_DNA"/>
</dbReference>
<evidence type="ECO:0000313" key="2">
    <source>
        <dbReference type="Proteomes" id="UP000076871"/>
    </source>
</evidence>